<dbReference type="GO" id="GO:0030552">
    <property type="term" value="F:cAMP binding"/>
    <property type="evidence" value="ECO:0007669"/>
    <property type="project" value="UniProtKB-KW"/>
</dbReference>
<reference evidence="11" key="1">
    <citation type="submission" date="2021-02" db="EMBL/GenBank/DDBJ databases">
        <authorList>
            <person name="Nowell W R."/>
        </authorList>
    </citation>
    <scope>NUCLEOTIDE SEQUENCE</scope>
</reference>
<comment type="similarity">
    <text evidence="1">Belongs to the Luc7 family.</text>
</comment>
<keyword evidence="8" id="KW-0175">Coiled coil</keyword>
<dbReference type="PANTHER" id="PTHR11635:SF152">
    <property type="entry name" value="CAMP-DEPENDENT PROTEIN KINASE TYPE I REGULATORY SUBUNIT-RELATED"/>
    <property type="match status" value="1"/>
</dbReference>
<dbReference type="PROSITE" id="PS50042">
    <property type="entry name" value="CNMP_BINDING_3"/>
    <property type="match status" value="2"/>
</dbReference>
<dbReference type="GO" id="GO:0005829">
    <property type="term" value="C:cytosol"/>
    <property type="evidence" value="ECO:0007669"/>
    <property type="project" value="TreeGrafter"/>
</dbReference>
<evidence type="ECO:0000256" key="6">
    <source>
        <dbReference type="ARBA" id="ARBA00022741"/>
    </source>
</evidence>
<evidence type="ECO:0000256" key="3">
    <source>
        <dbReference type="ARBA" id="ARBA00022553"/>
    </source>
</evidence>
<dbReference type="GO" id="GO:0034236">
    <property type="term" value="F:protein kinase A catalytic subunit binding"/>
    <property type="evidence" value="ECO:0007669"/>
    <property type="project" value="TreeGrafter"/>
</dbReference>
<keyword evidence="4" id="KW-0116">cAMP-binding</keyword>
<evidence type="ECO:0000256" key="5">
    <source>
        <dbReference type="ARBA" id="ARBA00022737"/>
    </source>
</evidence>
<proteinExistence type="inferred from homology"/>
<dbReference type="Gene3D" id="2.60.120.10">
    <property type="entry name" value="Jelly Rolls"/>
    <property type="match status" value="2"/>
</dbReference>
<dbReference type="PROSITE" id="PS00888">
    <property type="entry name" value="CNMP_BINDING_1"/>
    <property type="match status" value="1"/>
</dbReference>
<evidence type="ECO:0000313" key="11">
    <source>
        <dbReference type="EMBL" id="CAF0804605.1"/>
    </source>
</evidence>
<keyword evidence="5" id="KW-0677">Repeat</keyword>
<protein>
    <recommendedName>
        <fullName evidence="10">Cyclic nucleotide-binding domain-containing protein</fullName>
    </recommendedName>
</protein>
<evidence type="ECO:0000313" key="13">
    <source>
        <dbReference type="Proteomes" id="UP000677228"/>
    </source>
</evidence>
<comment type="caution">
    <text evidence="11">The sequence shown here is derived from an EMBL/GenBank/DDBJ whole genome shotgun (WGS) entry which is preliminary data.</text>
</comment>
<dbReference type="Pfam" id="PF03194">
    <property type="entry name" value="LUC7"/>
    <property type="match status" value="1"/>
</dbReference>
<evidence type="ECO:0000256" key="4">
    <source>
        <dbReference type="ARBA" id="ARBA00022566"/>
    </source>
</evidence>
<name>A0A8S2D3L5_9BILA</name>
<gene>
    <name evidence="11" type="ORF">OVA965_LOCUS4830</name>
    <name evidence="12" type="ORF">TMI583_LOCUS4828</name>
</gene>
<evidence type="ECO:0000256" key="2">
    <source>
        <dbReference type="ARBA" id="ARBA00005753"/>
    </source>
</evidence>
<dbReference type="GO" id="GO:0004862">
    <property type="term" value="F:cAMP-dependent protein kinase inhibitor activity"/>
    <property type="evidence" value="ECO:0007669"/>
    <property type="project" value="TreeGrafter"/>
</dbReference>
<feature type="compositionally biased region" description="Basic residues" evidence="9">
    <location>
        <begin position="340"/>
        <end position="352"/>
    </location>
</feature>
<dbReference type="InterPro" id="IPR000595">
    <property type="entry name" value="cNMP-bd_dom"/>
</dbReference>
<dbReference type="EMBL" id="CAJNOK010001303">
    <property type="protein sequence ID" value="CAF0804605.1"/>
    <property type="molecule type" value="Genomic_DNA"/>
</dbReference>
<evidence type="ECO:0000313" key="12">
    <source>
        <dbReference type="EMBL" id="CAF3588191.1"/>
    </source>
</evidence>
<keyword evidence="6" id="KW-0547">Nucleotide-binding</keyword>
<feature type="compositionally biased region" description="Basic residues" evidence="9">
    <location>
        <begin position="280"/>
        <end position="300"/>
    </location>
</feature>
<evidence type="ECO:0000256" key="7">
    <source>
        <dbReference type="ARBA" id="ARBA00023149"/>
    </source>
</evidence>
<organism evidence="11 13">
    <name type="scientific">Didymodactylos carnosus</name>
    <dbReference type="NCBI Taxonomy" id="1234261"/>
    <lineage>
        <taxon>Eukaryota</taxon>
        <taxon>Metazoa</taxon>
        <taxon>Spiralia</taxon>
        <taxon>Gnathifera</taxon>
        <taxon>Rotifera</taxon>
        <taxon>Eurotatoria</taxon>
        <taxon>Bdelloidea</taxon>
        <taxon>Philodinida</taxon>
        <taxon>Philodinidae</taxon>
        <taxon>Didymodactylos</taxon>
    </lineage>
</organism>
<feature type="compositionally biased region" description="Basic residues" evidence="9">
    <location>
        <begin position="363"/>
        <end position="376"/>
    </location>
</feature>
<dbReference type="Proteomes" id="UP000682733">
    <property type="component" value="Unassembled WGS sequence"/>
</dbReference>
<feature type="compositionally biased region" description="Basic and acidic residues" evidence="9">
    <location>
        <begin position="244"/>
        <end position="270"/>
    </location>
</feature>
<dbReference type="InterPro" id="IPR018488">
    <property type="entry name" value="cNMP-bd_CS"/>
</dbReference>
<evidence type="ECO:0000259" key="10">
    <source>
        <dbReference type="PROSITE" id="PS50042"/>
    </source>
</evidence>
<dbReference type="GO" id="GO:0006376">
    <property type="term" value="P:mRNA splice site recognition"/>
    <property type="evidence" value="ECO:0007669"/>
    <property type="project" value="InterPro"/>
</dbReference>
<sequence>MGKARNATAGETVHQYRFDDPEVCKYLLVEFCPHDLFVNTRADLGPCDKVHEEGLQKTYLKSSRYGKLGYEEDFERFLKSLLADVERRIKRGIDRLRLTQGESVNDNSETSDGKATDPASRIRQIDDRINELVQKSEQLGCKGKVDEAQAVLEECEQLRAEREQLSYQEYNSDMMKAMEVCNVCGSFLIVGDAQCRIEEHVSGKQHVGYAKIRSTLEELQKKRSQLLEKDRGGDGSATATPSTTEKERLHRSSREERHKREHSPSRDEKFKHQHLSTTNKHIKTHSRSPSHHHSSKKHHRSSETKEERCSRTVVSNVKHYHDDGHHSSHKSKTHNSPPSSHHHRQHHHHHHHEKEASNGRKSSSSHKDKKERRKHADVKLFTCPYNKMTTQPTIEDVSSTIISTTKEIPSIKRRRGAVSSKSFQEECITPYKKEIVQKDYATMQALTAAIKKNILFRYFSMDLVNVLLKTQHSKTNTVTTISEAGSFGELALIYGTPRAATVNAKTDVKLWSLHGDTYRRILMDSTMRKRKMYKEFLSKVSILESLDDWERLTVADALEPVQFEDGVEVVRQGDIGEEFFIIVEGNAIVYQKTSESPDPVEVDTLGQSNYFGEIALLCNRPRVATVVAKGLLKCVKLDRARFERVLGPIQDILKRQIPMYNSVIRLDQLRAASAKNDATH</sequence>
<dbReference type="InterPro" id="IPR014710">
    <property type="entry name" value="RmlC-like_jellyroll"/>
</dbReference>
<keyword evidence="3" id="KW-0597">Phosphoprotein</keyword>
<evidence type="ECO:0000256" key="8">
    <source>
        <dbReference type="SAM" id="Coils"/>
    </source>
</evidence>
<feature type="compositionally biased region" description="Basic and acidic residues" evidence="9">
    <location>
        <begin position="301"/>
        <end position="310"/>
    </location>
</feature>
<comment type="similarity">
    <text evidence="2">Belongs to the cAMP-dependent kinase regulatory chain family.</text>
</comment>
<feature type="coiled-coil region" evidence="8">
    <location>
        <begin position="141"/>
        <end position="168"/>
    </location>
</feature>
<evidence type="ECO:0000256" key="9">
    <source>
        <dbReference type="SAM" id="MobiDB-lite"/>
    </source>
</evidence>
<feature type="domain" description="Cyclic nucleotide-binding" evidence="10">
    <location>
        <begin position="464"/>
        <end position="539"/>
    </location>
</feature>
<evidence type="ECO:0000256" key="1">
    <source>
        <dbReference type="ARBA" id="ARBA00005655"/>
    </source>
</evidence>
<dbReference type="PROSITE" id="PS00889">
    <property type="entry name" value="CNMP_BINDING_2"/>
    <property type="match status" value="1"/>
</dbReference>
<dbReference type="PANTHER" id="PTHR11635">
    <property type="entry name" value="CAMP-DEPENDENT PROTEIN KINASE REGULATORY CHAIN"/>
    <property type="match status" value="1"/>
</dbReference>
<keyword evidence="7" id="KW-0114">cAMP</keyword>
<dbReference type="PRINTS" id="PR00103">
    <property type="entry name" value="CAMPKINASE"/>
</dbReference>
<dbReference type="InterPro" id="IPR004882">
    <property type="entry name" value="Luc7-rel"/>
</dbReference>
<dbReference type="InterPro" id="IPR018490">
    <property type="entry name" value="cNMP-bd_dom_sf"/>
</dbReference>
<dbReference type="Proteomes" id="UP000677228">
    <property type="component" value="Unassembled WGS sequence"/>
</dbReference>
<dbReference type="GO" id="GO:0005952">
    <property type="term" value="C:cAMP-dependent protein kinase complex"/>
    <property type="evidence" value="ECO:0007669"/>
    <property type="project" value="InterPro"/>
</dbReference>
<dbReference type="EMBL" id="CAJOBA010001303">
    <property type="protein sequence ID" value="CAF3588191.1"/>
    <property type="molecule type" value="Genomic_DNA"/>
</dbReference>
<accession>A0A8S2D3L5</accession>
<feature type="region of interest" description="Disordered" evidence="9">
    <location>
        <begin position="225"/>
        <end position="378"/>
    </location>
</feature>
<dbReference type="FunFam" id="2.60.120.10:FF:000006">
    <property type="entry name" value="cAMP-dependent protein kinase type I-alpha regulatory subunit"/>
    <property type="match status" value="1"/>
</dbReference>
<feature type="domain" description="Cyclic nucleotide-binding" evidence="10">
    <location>
        <begin position="542"/>
        <end position="663"/>
    </location>
</feature>
<dbReference type="InterPro" id="IPR050503">
    <property type="entry name" value="cAMP-dep_PK_reg_su-like"/>
</dbReference>
<dbReference type="GO" id="GO:0003729">
    <property type="term" value="F:mRNA binding"/>
    <property type="evidence" value="ECO:0007669"/>
    <property type="project" value="InterPro"/>
</dbReference>
<dbReference type="SMART" id="SM00100">
    <property type="entry name" value="cNMP"/>
    <property type="match status" value="1"/>
</dbReference>
<dbReference type="Pfam" id="PF00027">
    <property type="entry name" value="cNMP_binding"/>
    <property type="match status" value="2"/>
</dbReference>
<dbReference type="CDD" id="cd00038">
    <property type="entry name" value="CAP_ED"/>
    <property type="match status" value="2"/>
</dbReference>
<dbReference type="SUPFAM" id="SSF51206">
    <property type="entry name" value="cAMP-binding domain-like"/>
    <property type="match status" value="2"/>
</dbReference>
<dbReference type="AlphaFoldDB" id="A0A8S2D3L5"/>
<dbReference type="GO" id="GO:0005685">
    <property type="term" value="C:U1 snRNP"/>
    <property type="evidence" value="ECO:0007669"/>
    <property type="project" value="InterPro"/>
</dbReference>